<dbReference type="EMBL" id="CAMAPF010000980">
    <property type="protein sequence ID" value="CAH9134197.1"/>
    <property type="molecule type" value="Genomic_DNA"/>
</dbReference>
<dbReference type="Proteomes" id="UP001152523">
    <property type="component" value="Unassembled WGS sequence"/>
</dbReference>
<accession>A0AAV0FFG3</accession>
<gene>
    <name evidence="2" type="ORF">CEPIT_LOCUS33526</name>
</gene>
<feature type="domain" description="F-box associated beta-propeller type 1" evidence="1">
    <location>
        <begin position="7"/>
        <end position="159"/>
    </location>
</feature>
<dbReference type="InterPro" id="IPR006527">
    <property type="entry name" value="F-box-assoc_dom_typ1"/>
</dbReference>
<evidence type="ECO:0000313" key="2">
    <source>
        <dbReference type="EMBL" id="CAH9134197.1"/>
    </source>
</evidence>
<organism evidence="2 3">
    <name type="scientific">Cuscuta epithymum</name>
    <dbReference type="NCBI Taxonomy" id="186058"/>
    <lineage>
        <taxon>Eukaryota</taxon>
        <taxon>Viridiplantae</taxon>
        <taxon>Streptophyta</taxon>
        <taxon>Embryophyta</taxon>
        <taxon>Tracheophyta</taxon>
        <taxon>Spermatophyta</taxon>
        <taxon>Magnoliopsida</taxon>
        <taxon>eudicotyledons</taxon>
        <taxon>Gunneridae</taxon>
        <taxon>Pentapetalae</taxon>
        <taxon>asterids</taxon>
        <taxon>lamiids</taxon>
        <taxon>Solanales</taxon>
        <taxon>Convolvulaceae</taxon>
        <taxon>Cuscuteae</taxon>
        <taxon>Cuscuta</taxon>
        <taxon>Cuscuta subgen. Cuscuta</taxon>
    </lineage>
</organism>
<dbReference type="InterPro" id="IPR050796">
    <property type="entry name" value="SCF_F-box_component"/>
</dbReference>
<dbReference type="PANTHER" id="PTHR31672:SF13">
    <property type="entry name" value="F-BOX PROTEIN CPR30-LIKE"/>
    <property type="match status" value="1"/>
</dbReference>
<name>A0AAV0FFG3_9ASTE</name>
<evidence type="ECO:0000259" key="1">
    <source>
        <dbReference type="Pfam" id="PF07734"/>
    </source>
</evidence>
<protein>
    <recommendedName>
        <fullName evidence="1">F-box associated beta-propeller type 1 domain-containing protein</fullName>
    </recommendedName>
</protein>
<evidence type="ECO:0000313" key="3">
    <source>
        <dbReference type="Proteomes" id="UP001152523"/>
    </source>
</evidence>
<comment type="caution">
    <text evidence="2">The sequence shown here is derived from an EMBL/GenBank/DDBJ whole genome shotgun (WGS) entry which is preliminary data.</text>
</comment>
<dbReference type="NCBIfam" id="TIGR01640">
    <property type="entry name" value="F_box_assoc_1"/>
    <property type="match status" value="1"/>
</dbReference>
<dbReference type="Pfam" id="PF07734">
    <property type="entry name" value="FBA_1"/>
    <property type="match status" value="1"/>
</dbReference>
<dbReference type="InterPro" id="IPR017451">
    <property type="entry name" value="F-box-assoc_interact_dom"/>
</dbReference>
<keyword evidence="3" id="KW-1185">Reference proteome</keyword>
<dbReference type="PANTHER" id="PTHR31672">
    <property type="entry name" value="BNACNNG10540D PROTEIN"/>
    <property type="match status" value="1"/>
</dbReference>
<proteinExistence type="predicted"/>
<dbReference type="AlphaFoldDB" id="A0AAV0FFG3"/>
<reference evidence="2" key="1">
    <citation type="submission" date="2022-07" db="EMBL/GenBank/DDBJ databases">
        <authorList>
            <person name="Macas J."/>
            <person name="Novak P."/>
            <person name="Neumann P."/>
        </authorList>
    </citation>
    <scope>NUCLEOTIDE SEQUENCE</scope>
</reference>
<sequence>MYLGHELFGCSEGMFCLNNYGEMVLWNPFLNQFKHVPKSPIPRLAVGDNDSVHVDPVMFGFDRESEPTGNFKAFSLIHNILDPDGNDYTSEIKHQTEVYSLNTNSWKPIKVSIGDHYFYIYGGNPVHVDGKYYRLATRSCGEKLTRSVIISFDFSSEELSFGERPEPEDESPRHKWELFDYGGLLCAIRYPRPDGDEESWEVFLLKEDGGWKKKFALLGSLLN</sequence>